<comment type="caution">
    <text evidence="4">The sequence shown here is derived from an EMBL/GenBank/DDBJ whole genome shotgun (WGS) entry which is preliminary data.</text>
</comment>
<sequence>MMPDLVAPTKIVRDYLNYSPVWNDFLGQGGFVEGDIVVAGPFKAGSMWIQRIVQQILSDARKKDDRLFETTPWLDSSWGNHARMLSVLRQRRTAGYQRIIKSHLPADALPIAAETRYIFVGRNGKDVGVSFHDYLSKFSASTIEDINRIYATWSAHPTPLVIPHYAQQFFGLWLDTNGYGCCDIFDIMSSWWKLKDTPSNYSGRSGLWWLPGISVDRVA</sequence>
<dbReference type="Pfam" id="PF00685">
    <property type="entry name" value="Sulfotransfer_1"/>
    <property type="match status" value="1"/>
</dbReference>
<evidence type="ECO:0000313" key="4">
    <source>
        <dbReference type="EMBL" id="TVS91002.1"/>
    </source>
</evidence>
<dbReference type="GO" id="GO:0008146">
    <property type="term" value="F:sulfotransferase activity"/>
    <property type="evidence" value="ECO:0007669"/>
    <property type="project" value="InterPro"/>
</dbReference>
<feature type="domain" description="Sulfotransferase" evidence="3">
    <location>
        <begin position="34"/>
        <end position="197"/>
    </location>
</feature>
<dbReference type="InterPro" id="IPR000863">
    <property type="entry name" value="Sulfotransferase_dom"/>
</dbReference>
<dbReference type="AlphaFoldDB" id="A0A557XXY6"/>
<evidence type="ECO:0000313" key="5">
    <source>
        <dbReference type="Proteomes" id="UP000320513"/>
    </source>
</evidence>
<keyword evidence="5" id="KW-1185">Reference proteome</keyword>
<dbReference type="OrthoDB" id="3399180at2"/>
<accession>A0A557XXY6</accession>
<reference evidence="4 5" key="1">
    <citation type="submission" date="2019-07" db="EMBL/GenBank/DDBJ databases">
        <title>New Mycobacterium species.</title>
        <authorList>
            <person name="Tortoli E."/>
            <person name="Ghielmetti G."/>
            <person name="Friedel U."/>
            <person name="Trovato A."/>
        </authorList>
    </citation>
    <scope>NUCLEOTIDE SEQUENCE [LARGE SCALE GENOMIC DNA]</scope>
    <source>
        <strain evidence="4 5">16-83</strain>
    </source>
</reference>
<dbReference type="EMBL" id="VMQU01000020">
    <property type="protein sequence ID" value="TVS91002.1"/>
    <property type="molecule type" value="Genomic_DNA"/>
</dbReference>
<evidence type="ECO:0000259" key="3">
    <source>
        <dbReference type="Pfam" id="PF00685"/>
    </source>
</evidence>
<dbReference type="Proteomes" id="UP000320513">
    <property type="component" value="Unassembled WGS sequence"/>
</dbReference>
<evidence type="ECO:0000256" key="1">
    <source>
        <dbReference type="ARBA" id="ARBA00005771"/>
    </source>
</evidence>
<keyword evidence="2 4" id="KW-0808">Transferase</keyword>
<proteinExistence type="inferred from homology"/>
<evidence type="ECO:0000256" key="2">
    <source>
        <dbReference type="ARBA" id="ARBA00022679"/>
    </source>
</evidence>
<gene>
    <name evidence="4" type="ORF">FPZ47_06900</name>
</gene>
<comment type="similarity">
    <text evidence="1">Belongs to the sulfotransferase 1 family.</text>
</comment>
<organism evidence="4 5">
    <name type="scientific">Mycobacterium helveticum</name>
    <dbReference type="NCBI Taxonomy" id="2592811"/>
    <lineage>
        <taxon>Bacteria</taxon>
        <taxon>Bacillati</taxon>
        <taxon>Actinomycetota</taxon>
        <taxon>Actinomycetes</taxon>
        <taxon>Mycobacteriales</taxon>
        <taxon>Mycobacteriaceae</taxon>
        <taxon>Mycobacterium</taxon>
    </lineage>
</organism>
<protein>
    <submittedName>
        <fullName evidence="4">Sulfotransferase domain-containing protein</fullName>
    </submittedName>
</protein>
<name>A0A557XXY6_9MYCO</name>
<dbReference type="Gene3D" id="3.40.50.300">
    <property type="entry name" value="P-loop containing nucleotide triphosphate hydrolases"/>
    <property type="match status" value="1"/>
</dbReference>
<dbReference type="PANTHER" id="PTHR11783">
    <property type="entry name" value="SULFOTRANSFERASE SULT"/>
    <property type="match status" value="1"/>
</dbReference>
<dbReference type="SUPFAM" id="SSF52540">
    <property type="entry name" value="P-loop containing nucleoside triphosphate hydrolases"/>
    <property type="match status" value="1"/>
</dbReference>
<dbReference type="InterPro" id="IPR027417">
    <property type="entry name" value="P-loop_NTPase"/>
</dbReference>